<dbReference type="RefSeq" id="WP_053250991.1">
    <property type="nucleotide sequence ID" value="NZ_LGAP01000017.1"/>
</dbReference>
<dbReference type="Pfam" id="PF04199">
    <property type="entry name" value="Cyclase"/>
    <property type="match status" value="1"/>
</dbReference>
<dbReference type="PROSITE" id="PS51318">
    <property type="entry name" value="TAT"/>
    <property type="match status" value="1"/>
</dbReference>
<accession>A0A0L8BMD4</accession>
<dbReference type="PANTHER" id="PTHR31118:SF12">
    <property type="entry name" value="CYCLASE-LIKE PROTEIN 2"/>
    <property type="match status" value="1"/>
</dbReference>
<reference evidence="2" key="1">
    <citation type="submission" date="2015-07" db="EMBL/GenBank/DDBJ databases">
        <title>Whole genome sequence of an Ensifer adhaerens strain isolated from a cave pool in the Wind Cave National Park.</title>
        <authorList>
            <person name="Eng W.W.H."/>
            <person name="Gan H.M."/>
            <person name="Barton H.A."/>
            <person name="Savka M.A."/>
        </authorList>
    </citation>
    <scope>NUCLEOTIDE SEQUENCE [LARGE SCALE GENOMIC DNA]</scope>
    <source>
        <strain evidence="2">SD006</strain>
    </source>
</reference>
<dbReference type="SUPFAM" id="SSF102198">
    <property type="entry name" value="Putative cyclase"/>
    <property type="match status" value="1"/>
</dbReference>
<evidence type="ECO:0000313" key="2">
    <source>
        <dbReference type="Proteomes" id="UP000037425"/>
    </source>
</evidence>
<dbReference type="PANTHER" id="PTHR31118">
    <property type="entry name" value="CYCLASE-LIKE PROTEIN 2"/>
    <property type="match status" value="1"/>
</dbReference>
<name>A0A0L8BMD4_ENSAD</name>
<dbReference type="OrthoDB" id="9777007at2"/>
<protein>
    <submittedName>
        <fullName evidence="1">Cyclase</fullName>
    </submittedName>
</protein>
<dbReference type="Proteomes" id="UP000037425">
    <property type="component" value="Unassembled WGS sequence"/>
</dbReference>
<dbReference type="Gene3D" id="3.50.30.50">
    <property type="entry name" value="Putative cyclase"/>
    <property type="match status" value="1"/>
</dbReference>
<sequence>MCDACVMETVKERMLSRRSFFKAAAVGTAGLAVASAGIAPPALAQGHTGVTDLTHELYEEFPTFFGQQQFFREAKFTYAKDKFNLFELRVNEHTGTHVDAPLHFSADGLSVAELPVEKLVVPLCVVDIRQKASADADAQLTPDDIKAWVAANGEIPENACVAMLSGWGAHLGTDKFRNADGNGKLHFPGFHVEAAKYLLEETKAAGIAVDTLSLDHGPSPDFATHYAWLPEGRWGLEAAANLDKVPAKGATLVLGAPKHRGGTGGPARVFALV</sequence>
<dbReference type="PATRIC" id="fig|106592.7.peg.2309"/>
<dbReference type="InterPro" id="IPR037175">
    <property type="entry name" value="KFase_sf"/>
</dbReference>
<dbReference type="EMBL" id="LGAP01000017">
    <property type="protein sequence ID" value="KOF15718.1"/>
    <property type="molecule type" value="Genomic_DNA"/>
</dbReference>
<organism evidence="1 2">
    <name type="scientific">Ensifer adhaerens</name>
    <name type="common">Sinorhizobium morelense</name>
    <dbReference type="NCBI Taxonomy" id="106592"/>
    <lineage>
        <taxon>Bacteria</taxon>
        <taxon>Pseudomonadati</taxon>
        <taxon>Pseudomonadota</taxon>
        <taxon>Alphaproteobacteria</taxon>
        <taxon>Hyphomicrobiales</taxon>
        <taxon>Rhizobiaceae</taxon>
        <taxon>Sinorhizobium/Ensifer group</taxon>
        <taxon>Ensifer</taxon>
    </lineage>
</organism>
<evidence type="ECO:0000313" key="1">
    <source>
        <dbReference type="EMBL" id="KOF15718.1"/>
    </source>
</evidence>
<dbReference type="GO" id="GO:0004061">
    <property type="term" value="F:arylformamidase activity"/>
    <property type="evidence" value="ECO:0007669"/>
    <property type="project" value="InterPro"/>
</dbReference>
<dbReference type="InterPro" id="IPR007325">
    <property type="entry name" value="KFase/CYL"/>
</dbReference>
<comment type="caution">
    <text evidence="1">The sequence shown here is derived from an EMBL/GenBank/DDBJ whole genome shotgun (WGS) entry which is preliminary data.</text>
</comment>
<proteinExistence type="predicted"/>
<dbReference type="AlphaFoldDB" id="A0A0L8BMD4"/>
<dbReference type="InterPro" id="IPR006311">
    <property type="entry name" value="TAT_signal"/>
</dbReference>
<gene>
    <name evidence="1" type="ORF">AC244_22255</name>
</gene>
<dbReference type="GO" id="GO:0019441">
    <property type="term" value="P:L-tryptophan catabolic process to kynurenine"/>
    <property type="evidence" value="ECO:0007669"/>
    <property type="project" value="InterPro"/>
</dbReference>